<evidence type="ECO:0000313" key="3">
    <source>
        <dbReference type="Proteomes" id="UP000001702"/>
    </source>
</evidence>
<keyword evidence="1" id="KW-0812">Transmembrane</keyword>
<evidence type="ECO:0000313" key="2">
    <source>
        <dbReference type="EMBL" id="ADD78582.1"/>
    </source>
</evidence>
<accession>D4GNM7</accession>
<sequence>MGLAPMEKISSLINYLIGIVLMWFGRHTPQDIAFMVGSGVAVLTMCTNVATFFINWHYRRKTYELQQRNLQGLNFEPDR</sequence>
<keyword evidence="1" id="KW-0472">Membrane</keyword>
<feature type="transmembrane region" description="Helical" evidence="1">
    <location>
        <begin position="32"/>
        <end position="58"/>
    </location>
</feature>
<feature type="transmembrane region" description="Helical" evidence="1">
    <location>
        <begin position="9"/>
        <end position="26"/>
    </location>
</feature>
<dbReference type="STRING" id="706191.PANA_3415"/>
<dbReference type="Pfam" id="PF16080">
    <property type="entry name" value="Phage_holin_2_3"/>
    <property type="match status" value="1"/>
</dbReference>
<evidence type="ECO:0000256" key="1">
    <source>
        <dbReference type="SAM" id="Phobius"/>
    </source>
</evidence>
<dbReference type="AlphaFoldDB" id="D4GNM7"/>
<dbReference type="InterPro" id="IPR032118">
    <property type="entry name" value="Phage_holin_HP1"/>
</dbReference>
<name>D4GNM7_PANAM</name>
<organism evidence="2 3">
    <name type="scientific">Pantoea ananatis (strain LMG 20103)</name>
    <dbReference type="NCBI Taxonomy" id="706191"/>
    <lineage>
        <taxon>Bacteria</taxon>
        <taxon>Pseudomonadati</taxon>
        <taxon>Pseudomonadota</taxon>
        <taxon>Gammaproteobacteria</taxon>
        <taxon>Enterobacterales</taxon>
        <taxon>Erwiniaceae</taxon>
        <taxon>Pantoea</taxon>
    </lineage>
</organism>
<keyword evidence="1" id="KW-1133">Transmembrane helix</keyword>
<dbReference type="EMBL" id="CP001875">
    <property type="protein sequence ID" value="ADD78582.1"/>
    <property type="molecule type" value="Genomic_DNA"/>
</dbReference>
<protein>
    <recommendedName>
        <fullName evidence="4">HP1 family holin</fullName>
    </recommendedName>
</protein>
<gene>
    <name evidence="2" type="ordered locus">PANA_3415</name>
</gene>
<dbReference type="KEGG" id="pam:PANA_3415"/>
<dbReference type="HOGENOM" id="CLU_174839_1_0_6"/>
<dbReference type="Proteomes" id="UP000001702">
    <property type="component" value="Chromosome"/>
</dbReference>
<proteinExistence type="predicted"/>
<keyword evidence="3" id="KW-1185">Reference proteome</keyword>
<reference evidence="2 3" key="1">
    <citation type="journal article" date="2010" name="J. Bacteriol.">
        <title>Genome sequence of Pantoea ananatis LMG20103, the causative agent of Eucalyptus blight and dieback.</title>
        <authorList>
            <person name="De Maayer P."/>
            <person name="Chan W.Y."/>
            <person name="Venter S.N."/>
            <person name="Toth I.K."/>
            <person name="Birch P.R."/>
            <person name="Joubert F."/>
            <person name="Coutinho T.A."/>
        </authorList>
    </citation>
    <scope>NUCLEOTIDE SEQUENCE [LARGE SCALE GENOMIC DNA]</scope>
    <source>
        <strain evidence="2 3">LMG 20103</strain>
    </source>
</reference>
<dbReference type="eggNOG" id="ENOG5033HWK">
    <property type="taxonomic scope" value="Bacteria"/>
</dbReference>
<evidence type="ECO:0008006" key="4">
    <source>
        <dbReference type="Google" id="ProtNLM"/>
    </source>
</evidence>